<evidence type="ECO:0000256" key="3">
    <source>
        <dbReference type="ARBA" id="ARBA00022801"/>
    </source>
</evidence>
<comment type="similarity">
    <text evidence="1 5">Belongs to the PP2C family.</text>
</comment>
<keyword evidence="4 5" id="KW-0904">Protein phosphatase</keyword>
<evidence type="ECO:0000256" key="5">
    <source>
        <dbReference type="RuleBase" id="RU003465"/>
    </source>
</evidence>
<dbReference type="GO" id="GO:0004722">
    <property type="term" value="F:protein serine/threonine phosphatase activity"/>
    <property type="evidence" value="ECO:0007669"/>
    <property type="project" value="InterPro"/>
</dbReference>
<dbReference type="Proteomes" id="UP000193498">
    <property type="component" value="Unassembled WGS sequence"/>
</dbReference>
<evidence type="ECO:0000313" key="7">
    <source>
        <dbReference type="EMBL" id="ORX96564.1"/>
    </source>
</evidence>
<evidence type="ECO:0000259" key="6">
    <source>
        <dbReference type="PROSITE" id="PS51746"/>
    </source>
</evidence>
<keyword evidence="8" id="KW-1185">Reference proteome</keyword>
<dbReference type="AlphaFoldDB" id="A0A1Y1YG20"/>
<gene>
    <name evidence="7" type="ORF">K493DRAFT_281821</name>
</gene>
<dbReference type="OrthoDB" id="10264738at2759"/>
<dbReference type="STRING" id="1314790.A0A1Y1YG20"/>
<keyword evidence="3 5" id="KW-0378">Hydrolase</keyword>
<dbReference type="PANTHER" id="PTHR13832">
    <property type="entry name" value="PROTEIN PHOSPHATASE 2C"/>
    <property type="match status" value="1"/>
</dbReference>
<sequence>MDSLTNNQTHGSFRVGLSLDRNKRFRRTMEDTHIYISDFGGIAGQGYFAIFDGHAGKKAAEWCGNHLHEIFLEMMRGNPTNPVPEIFCKTFLETDRQLEANDNHSGCTAITMFLHVEDGGNVENSSIMPVVNVGGRTLFAANVGDAKAVLCRNGKAIRLSYDHKTSDPQEAKRIASAGGFIINNRVNSILAVTRSLGDGSMKDFVVGSPDTTEVTVCEQDLHIILACDGLWDVCSEQEAVDMIADIEDPQEASDKLLDYALGNFSTDNLSVMVIRLYH</sequence>
<name>A0A1Y1YG20_9FUNG</name>
<evidence type="ECO:0000313" key="8">
    <source>
        <dbReference type="Proteomes" id="UP000193498"/>
    </source>
</evidence>
<dbReference type="GO" id="GO:0046872">
    <property type="term" value="F:metal ion binding"/>
    <property type="evidence" value="ECO:0007669"/>
    <property type="project" value="UniProtKB-KW"/>
</dbReference>
<evidence type="ECO:0000256" key="1">
    <source>
        <dbReference type="ARBA" id="ARBA00006702"/>
    </source>
</evidence>
<proteinExistence type="inferred from homology"/>
<dbReference type="PROSITE" id="PS01032">
    <property type="entry name" value="PPM_1"/>
    <property type="match status" value="1"/>
</dbReference>
<reference evidence="7 8" key="1">
    <citation type="submission" date="2016-07" db="EMBL/GenBank/DDBJ databases">
        <title>Pervasive Adenine N6-methylation of Active Genes in Fungi.</title>
        <authorList>
            <consortium name="DOE Joint Genome Institute"/>
            <person name="Mondo S.J."/>
            <person name="Dannebaum R.O."/>
            <person name="Kuo R.C."/>
            <person name="Labutti K."/>
            <person name="Haridas S."/>
            <person name="Kuo A."/>
            <person name="Salamov A."/>
            <person name="Ahrendt S.R."/>
            <person name="Lipzen A."/>
            <person name="Sullivan W."/>
            <person name="Andreopoulos W.B."/>
            <person name="Clum A."/>
            <person name="Lindquist E."/>
            <person name="Daum C."/>
            <person name="Ramamoorthy G.K."/>
            <person name="Gryganskyi A."/>
            <person name="Culley D."/>
            <person name="Magnuson J.K."/>
            <person name="James T.Y."/>
            <person name="O'Malley M.A."/>
            <person name="Stajich J.E."/>
            <person name="Spatafora J.W."/>
            <person name="Visel A."/>
            <person name="Grigoriev I.V."/>
        </authorList>
    </citation>
    <scope>NUCLEOTIDE SEQUENCE [LARGE SCALE GENOMIC DNA]</scope>
    <source>
        <strain evidence="7 8">CBS 931.73</strain>
    </source>
</reference>
<dbReference type="FunCoup" id="A0A1Y1YG20">
    <property type="interactions" value="147"/>
</dbReference>
<dbReference type="InParanoid" id="A0A1Y1YG20"/>
<dbReference type="SMART" id="SM00332">
    <property type="entry name" value="PP2Cc"/>
    <property type="match status" value="1"/>
</dbReference>
<dbReference type="InterPro" id="IPR000222">
    <property type="entry name" value="PP2C_BS"/>
</dbReference>
<dbReference type="SUPFAM" id="SSF81606">
    <property type="entry name" value="PP2C-like"/>
    <property type="match status" value="1"/>
</dbReference>
<evidence type="ECO:0000256" key="2">
    <source>
        <dbReference type="ARBA" id="ARBA00022723"/>
    </source>
</evidence>
<protein>
    <submittedName>
        <fullName evidence="7">Protein phosphatase 2C</fullName>
    </submittedName>
</protein>
<dbReference type="InterPro" id="IPR001932">
    <property type="entry name" value="PPM-type_phosphatase-like_dom"/>
</dbReference>
<organism evidence="7 8">
    <name type="scientific">Basidiobolus meristosporus CBS 931.73</name>
    <dbReference type="NCBI Taxonomy" id="1314790"/>
    <lineage>
        <taxon>Eukaryota</taxon>
        <taxon>Fungi</taxon>
        <taxon>Fungi incertae sedis</taxon>
        <taxon>Zoopagomycota</taxon>
        <taxon>Entomophthoromycotina</taxon>
        <taxon>Basidiobolomycetes</taxon>
        <taxon>Basidiobolales</taxon>
        <taxon>Basidiobolaceae</taxon>
        <taxon>Basidiobolus</taxon>
    </lineage>
</organism>
<feature type="domain" description="PPM-type phosphatase" evidence="6">
    <location>
        <begin position="14"/>
        <end position="276"/>
    </location>
</feature>
<dbReference type="Pfam" id="PF00481">
    <property type="entry name" value="PP2C"/>
    <property type="match status" value="1"/>
</dbReference>
<dbReference type="EMBL" id="MCFE01000151">
    <property type="protein sequence ID" value="ORX96564.1"/>
    <property type="molecule type" value="Genomic_DNA"/>
</dbReference>
<dbReference type="CDD" id="cd00143">
    <property type="entry name" value="PP2Cc"/>
    <property type="match status" value="1"/>
</dbReference>
<dbReference type="Gene3D" id="3.60.40.10">
    <property type="entry name" value="PPM-type phosphatase domain"/>
    <property type="match status" value="1"/>
</dbReference>
<dbReference type="PANTHER" id="PTHR13832:SF837">
    <property type="entry name" value="PROTEIN PHOSPHATASE 2C-LIKE DOMAIN-CONTAINING PROTEIN 1"/>
    <property type="match status" value="1"/>
</dbReference>
<accession>A0A1Y1YG20</accession>
<dbReference type="PROSITE" id="PS51746">
    <property type="entry name" value="PPM_2"/>
    <property type="match status" value="1"/>
</dbReference>
<keyword evidence="2" id="KW-0479">Metal-binding</keyword>
<evidence type="ECO:0000256" key="4">
    <source>
        <dbReference type="ARBA" id="ARBA00022912"/>
    </source>
</evidence>
<comment type="caution">
    <text evidence="7">The sequence shown here is derived from an EMBL/GenBank/DDBJ whole genome shotgun (WGS) entry which is preliminary data.</text>
</comment>
<dbReference type="InterPro" id="IPR015655">
    <property type="entry name" value="PP2C"/>
</dbReference>
<dbReference type="InterPro" id="IPR036457">
    <property type="entry name" value="PPM-type-like_dom_sf"/>
</dbReference>